<organism evidence="1 2">
    <name type="scientific">Miniphocaeibacter halophilus</name>
    <dbReference type="NCBI Taxonomy" id="2931922"/>
    <lineage>
        <taxon>Bacteria</taxon>
        <taxon>Bacillati</taxon>
        <taxon>Bacillota</taxon>
        <taxon>Tissierellia</taxon>
        <taxon>Tissierellales</taxon>
        <taxon>Peptoniphilaceae</taxon>
        <taxon>Miniphocaeibacter</taxon>
    </lineage>
</organism>
<evidence type="ECO:0000313" key="2">
    <source>
        <dbReference type="Proteomes" id="UP000595814"/>
    </source>
</evidence>
<keyword evidence="2" id="KW-1185">Reference proteome</keyword>
<dbReference type="EMBL" id="CP066744">
    <property type="protein sequence ID" value="QQK08199.1"/>
    <property type="molecule type" value="Genomic_DNA"/>
</dbReference>
<gene>
    <name evidence="1" type="ORF">JFY71_01290</name>
</gene>
<accession>A0AC61MRK3</accession>
<sequence>MKLVIFILIVVIIYTIYLKYNKKDKNKQLQINLKKYSEYKTLEFNTYGEIKGLGMKYEKYEFDSEVLNEFIETMHTYNNWKKLPLTKNLKVLLEDYILSSSANAEDSSKFKGYINIPPYVKGYYYFIDKNKNRENIDNTILHRQHLGFELFILNTDDKELNHIVMDI</sequence>
<protein>
    <submittedName>
        <fullName evidence="1">Uncharacterized protein</fullName>
    </submittedName>
</protein>
<reference evidence="1 2" key="1">
    <citation type="journal article" date="2022" name="Int. J. Syst. Evol. Microbiol.">
        <title>Miniphocaeibacter halophilus sp. nov., an ammonium-tolerant acetate-producing bacterium isolated from a biogas system.</title>
        <authorList>
            <person name="Schnurer A."/>
            <person name="Singh A."/>
            <person name="Bi S."/>
            <person name="Qiao W."/>
            <person name="Westerholm M."/>
        </authorList>
    </citation>
    <scope>NUCLEOTIDE SEQUENCE [LARGE SCALE GENOMIC DNA]</scope>
    <source>
        <strain evidence="1 2">AMB_01</strain>
    </source>
</reference>
<dbReference type="Proteomes" id="UP000595814">
    <property type="component" value="Chromosome"/>
</dbReference>
<evidence type="ECO:0000313" key="1">
    <source>
        <dbReference type="EMBL" id="QQK08199.1"/>
    </source>
</evidence>
<proteinExistence type="predicted"/>
<name>A0AC61MRK3_9FIRM</name>